<dbReference type="AlphaFoldDB" id="A0A9P7AER7"/>
<dbReference type="RefSeq" id="XP_041155187.1">
    <property type="nucleotide sequence ID" value="XM_041300659.1"/>
</dbReference>
<gene>
    <name evidence="1" type="ORF">HD556DRAFT_1312461</name>
</gene>
<sequence length="122" mass="13305">MKCCMKLEESDPGTLTLSDEIARHLAKYLKLYGGSATLFTPQLLSCATVVREHSKAGIFVSLPDLKTVINNDLRIKSHLWFHKTVDYCPSTIPKSKPTALAAAVPENVAKTIAESIPAIIPL</sequence>
<proteinExistence type="predicted"/>
<evidence type="ECO:0000313" key="1">
    <source>
        <dbReference type="EMBL" id="KAG1787881.1"/>
    </source>
</evidence>
<dbReference type="EMBL" id="JABBWE010000074">
    <property type="protein sequence ID" value="KAG1787881.1"/>
    <property type="molecule type" value="Genomic_DNA"/>
</dbReference>
<reference evidence="1" key="1">
    <citation type="journal article" date="2020" name="New Phytol.">
        <title>Comparative genomics reveals dynamic genome evolution in host specialist ectomycorrhizal fungi.</title>
        <authorList>
            <person name="Lofgren L.A."/>
            <person name="Nguyen N.H."/>
            <person name="Vilgalys R."/>
            <person name="Ruytinx J."/>
            <person name="Liao H.L."/>
            <person name="Branco S."/>
            <person name="Kuo A."/>
            <person name="LaButti K."/>
            <person name="Lipzen A."/>
            <person name="Andreopoulos W."/>
            <person name="Pangilinan J."/>
            <person name="Riley R."/>
            <person name="Hundley H."/>
            <person name="Na H."/>
            <person name="Barry K."/>
            <person name="Grigoriev I.V."/>
            <person name="Stajich J.E."/>
            <person name="Kennedy P.G."/>
        </authorList>
    </citation>
    <scope>NUCLEOTIDE SEQUENCE</scope>
    <source>
        <strain evidence="1">S12</strain>
    </source>
</reference>
<accession>A0A9P7AER7</accession>
<name>A0A9P7AER7_9AGAM</name>
<organism evidence="1 2">
    <name type="scientific">Suillus plorans</name>
    <dbReference type="NCBI Taxonomy" id="116603"/>
    <lineage>
        <taxon>Eukaryota</taxon>
        <taxon>Fungi</taxon>
        <taxon>Dikarya</taxon>
        <taxon>Basidiomycota</taxon>
        <taxon>Agaricomycotina</taxon>
        <taxon>Agaricomycetes</taxon>
        <taxon>Agaricomycetidae</taxon>
        <taxon>Boletales</taxon>
        <taxon>Suillineae</taxon>
        <taxon>Suillaceae</taxon>
        <taxon>Suillus</taxon>
    </lineage>
</organism>
<protein>
    <submittedName>
        <fullName evidence="1">Uncharacterized protein</fullName>
    </submittedName>
</protein>
<dbReference type="Proteomes" id="UP000719766">
    <property type="component" value="Unassembled WGS sequence"/>
</dbReference>
<comment type="caution">
    <text evidence="1">The sequence shown here is derived from an EMBL/GenBank/DDBJ whole genome shotgun (WGS) entry which is preliminary data.</text>
</comment>
<dbReference type="OrthoDB" id="2640944at2759"/>
<evidence type="ECO:0000313" key="2">
    <source>
        <dbReference type="Proteomes" id="UP000719766"/>
    </source>
</evidence>
<dbReference type="GeneID" id="64594423"/>
<keyword evidence="2" id="KW-1185">Reference proteome</keyword>